<keyword evidence="1" id="KW-0472">Membrane</keyword>
<evidence type="ECO:0000256" key="1">
    <source>
        <dbReference type="SAM" id="Phobius"/>
    </source>
</evidence>
<feature type="transmembrane region" description="Helical" evidence="1">
    <location>
        <begin position="146"/>
        <end position="171"/>
    </location>
</feature>
<feature type="transmembrane region" description="Helical" evidence="1">
    <location>
        <begin position="100"/>
        <end position="126"/>
    </location>
</feature>
<dbReference type="Proteomes" id="UP001354931">
    <property type="component" value="Unassembled WGS sequence"/>
</dbReference>
<dbReference type="EMBL" id="JAOZYC010000207">
    <property type="protein sequence ID" value="MEB8344148.1"/>
    <property type="molecule type" value="Genomic_DNA"/>
</dbReference>
<accession>A0ABU6FJM5</accession>
<name>A0ABU6FJM5_9ACTN</name>
<keyword evidence="3" id="KW-1185">Reference proteome</keyword>
<keyword evidence="1" id="KW-0812">Transmembrane</keyword>
<comment type="caution">
    <text evidence="2">The sequence shown here is derived from an EMBL/GenBank/DDBJ whole genome shotgun (WGS) entry which is preliminary data.</text>
</comment>
<gene>
    <name evidence="2" type="ORF">OKJ99_42400</name>
</gene>
<proteinExistence type="predicted"/>
<sequence>MTAKGTRRAIHGEWTKLRTVPGQLWTVVSLTGAMVGFTALIAASAGEGQSGVLGPAALSLSGVYLAQTAAALVAIAVVSCEYPRMIRTTLAANPRRTTVFLAKAAVTAAVVLAAALPAALGSLAAGRTVLSGRSGFSQLPLSSASLWRAALGTVVYLLLVALLSVGVALVVRHAAAAAGAVMALLYGPYLATLIITMPEHVLHRVQKFSPMTAGLAVQTTTGTGTAPLAPWTGIAVLAAYAGGALVVGWGVLRVRDA</sequence>
<feature type="transmembrane region" description="Helical" evidence="1">
    <location>
        <begin position="178"/>
        <end position="197"/>
    </location>
</feature>
<organism evidence="2 3">
    <name type="scientific">Streptomyces endophyticus</name>
    <dbReference type="NCBI Taxonomy" id="714166"/>
    <lineage>
        <taxon>Bacteria</taxon>
        <taxon>Bacillati</taxon>
        <taxon>Actinomycetota</taxon>
        <taxon>Actinomycetes</taxon>
        <taxon>Kitasatosporales</taxon>
        <taxon>Streptomycetaceae</taxon>
        <taxon>Streptomyces</taxon>
    </lineage>
</organism>
<evidence type="ECO:0000313" key="2">
    <source>
        <dbReference type="EMBL" id="MEB8344148.1"/>
    </source>
</evidence>
<protein>
    <recommendedName>
        <fullName evidence="4">ABC transporter permease</fullName>
    </recommendedName>
</protein>
<evidence type="ECO:0008006" key="4">
    <source>
        <dbReference type="Google" id="ProtNLM"/>
    </source>
</evidence>
<feature type="transmembrane region" description="Helical" evidence="1">
    <location>
        <begin position="24"/>
        <end position="45"/>
    </location>
</feature>
<keyword evidence="1" id="KW-1133">Transmembrane helix</keyword>
<evidence type="ECO:0000313" key="3">
    <source>
        <dbReference type="Proteomes" id="UP001354931"/>
    </source>
</evidence>
<feature type="transmembrane region" description="Helical" evidence="1">
    <location>
        <begin position="57"/>
        <end position="79"/>
    </location>
</feature>
<feature type="transmembrane region" description="Helical" evidence="1">
    <location>
        <begin position="228"/>
        <end position="252"/>
    </location>
</feature>
<reference evidence="2 3" key="1">
    <citation type="submission" date="2022-10" db="EMBL/GenBank/DDBJ databases">
        <authorList>
            <person name="Xie J."/>
            <person name="Shen N."/>
        </authorList>
    </citation>
    <scope>NUCLEOTIDE SEQUENCE [LARGE SCALE GENOMIC DNA]</scope>
    <source>
        <strain evidence="2 3">YIM65594</strain>
    </source>
</reference>
<dbReference type="RefSeq" id="WP_326023989.1">
    <property type="nucleotide sequence ID" value="NZ_JAOZYC010000207.1"/>
</dbReference>